<keyword evidence="8" id="KW-1185">Reference proteome</keyword>
<dbReference type="SUPFAM" id="SSF88659">
    <property type="entry name" value="Sigma3 and sigma4 domains of RNA polymerase sigma factors"/>
    <property type="match status" value="1"/>
</dbReference>
<dbReference type="Proteomes" id="UP001172083">
    <property type="component" value="Unassembled WGS sequence"/>
</dbReference>
<dbReference type="NCBIfam" id="TIGR02937">
    <property type="entry name" value="sigma70-ECF"/>
    <property type="match status" value="1"/>
</dbReference>
<dbReference type="PANTHER" id="PTHR43133">
    <property type="entry name" value="RNA POLYMERASE ECF-TYPE SIGMA FACTO"/>
    <property type="match status" value="1"/>
</dbReference>
<dbReference type="Gene3D" id="1.10.10.10">
    <property type="entry name" value="Winged helix-like DNA-binding domain superfamily/Winged helix DNA-binding domain"/>
    <property type="match status" value="1"/>
</dbReference>
<feature type="domain" description="RNA polymerase sigma factor 70 region 4 type 2" evidence="6">
    <location>
        <begin position="126"/>
        <end position="169"/>
    </location>
</feature>
<evidence type="ECO:0000259" key="6">
    <source>
        <dbReference type="Pfam" id="PF08281"/>
    </source>
</evidence>
<proteinExistence type="inferred from homology"/>
<dbReference type="EMBL" id="JAUJEB010000001">
    <property type="protein sequence ID" value="MDN5212750.1"/>
    <property type="molecule type" value="Genomic_DNA"/>
</dbReference>
<keyword evidence="2" id="KW-0805">Transcription regulation</keyword>
<dbReference type="InterPro" id="IPR039425">
    <property type="entry name" value="RNA_pol_sigma-70-like"/>
</dbReference>
<dbReference type="InterPro" id="IPR013324">
    <property type="entry name" value="RNA_pol_sigma_r3/r4-like"/>
</dbReference>
<dbReference type="Gene3D" id="1.10.1740.10">
    <property type="match status" value="1"/>
</dbReference>
<dbReference type="InterPro" id="IPR014284">
    <property type="entry name" value="RNA_pol_sigma-70_dom"/>
</dbReference>
<evidence type="ECO:0000256" key="3">
    <source>
        <dbReference type="ARBA" id="ARBA00023082"/>
    </source>
</evidence>
<comment type="caution">
    <text evidence="7">The sequence shown here is derived from an EMBL/GenBank/DDBJ whole genome shotgun (WGS) entry which is preliminary data.</text>
</comment>
<evidence type="ECO:0000256" key="1">
    <source>
        <dbReference type="ARBA" id="ARBA00010641"/>
    </source>
</evidence>
<dbReference type="InterPro" id="IPR013325">
    <property type="entry name" value="RNA_pol_sigma_r2"/>
</dbReference>
<evidence type="ECO:0000259" key="5">
    <source>
        <dbReference type="Pfam" id="PF04542"/>
    </source>
</evidence>
<accession>A0ABT8L7J0</accession>
<feature type="domain" description="RNA polymerase sigma-70 region 2" evidence="5">
    <location>
        <begin position="23"/>
        <end position="89"/>
    </location>
</feature>
<dbReference type="InterPro" id="IPR007627">
    <property type="entry name" value="RNA_pol_sigma70_r2"/>
</dbReference>
<dbReference type="InterPro" id="IPR014327">
    <property type="entry name" value="RNA_pol_sigma70_bacteroid"/>
</dbReference>
<dbReference type="InterPro" id="IPR013249">
    <property type="entry name" value="RNA_pol_sigma70_r4_t2"/>
</dbReference>
<dbReference type="Pfam" id="PF04542">
    <property type="entry name" value="Sigma70_r2"/>
    <property type="match status" value="1"/>
</dbReference>
<dbReference type="PANTHER" id="PTHR43133:SF46">
    <property type="entry name" value="RNA POLYMERASE SIGMA-70 FACTOR ECF SUBFAMILY"/>
    <property type="match status" value="1"/>
</dbReference>
<evidence type="ECO:0000256" key="4">
    <source>
        <dbReference type="ARBA" id="ARBA00023163"/>
    </source>
</evidence>
<keyword evidence="4" id="KW-0804">Transcription</keyword>
<keyword evidence="3" id="KW-0731">Sigma factor</keyword>
<sequence>MSSEEVNIIKSIRSGDINLFQKLFDNYHKKIYNVSRNMGMSREDAEGIVQEVFLNIWKNRTTLDETLSINALLITITKRLVFKKIRRRAYNIIHRDYVRNTKSNRSNVTEDEVIYTDIKRFAEEGINRLSPIRKQVFIMSRQKGLSNDEIAKKLDVSKRTVENHIYRAVISIRKFMQREGVDIGLSLILLASGLI</sequence>
<dbReference type="SUPFAM" id="SSF88946">
    <property type="entry name" value="Sigma2 domain of RNA polymerase sigma factors"/>
    <property type="match status" value="1"/>
</dbReference>
<evidence type="ECO:0000313" key="7">
    <source>
        <dbReference type="EMBL" id="MDN5212750.1"/>
    </source>
</evidence>
<reference evidence="7" key="1">
    <citation type="submission" date="2023-06" db="EMBL/GenBank/DDBJ databases">
        <title>Genomic of Agaribacillus aureum.</title>
        <authorList>
            <person name="Wang G."/>
        </authorList>
    </citation>
    <scope>NUCLEOTIDE SEQUENCE</scope>
    <source>
        <strain evidence="7">BMA12</strain>
    </source>
</reference>
<name>A0ABT8L7J0_9BACT</name>
<protein>
    <submittedName>
        <fullName evidence="7">RNA polymerase sigma-70 factor</fullName>
    </submittedName>
</protein>
<dbReference type="InterPro" id="IPR036388">
    <property type="entry name" value="WH-like_DNA-bd_sf"/>
</dbReference>
<dbReference type="RefSeq" id="WP_346758067.1">
    <property type="nucleotide sequence ID" value="NZ_JAUJEB010000001.1"/>
</dbReference>
<dbReference type="Pfam" id="PF08281">
    <property type="entry name" value="Sigma70_r4_2"/>
    <property type="match status" value="1"/>
</dbReference>
<comment type="similarity">
    <text evidence="1">Belongs to the sigma-70 factor family. ECF subfamily.</text>
</comment>
<evidence type="ECO:0000313" key="8">
    <source>
        <dbReference type="Proteomes" id="UP001172083"/>
    </source>
</evidence>
<evidence type="ECO:0000256" key="2">
    <source>
        <dbReference type="ARBA" id="ARBA00023015"/>
    </source>
</evidence>
<gene>
    <name evidence="7" type="ORF">QQ020_11860</name>
</gene>
<dbReference type="NCBIfam" id="TIGR02985">
    <property type="entry name" value="Sig70_bacteroi1"/>
    <property type="match status" value="1"/>
</dbReference>
<organism evidence="7 8">
    <name type="scientific">Agaribacillus aureus</name>
    <dbReference type="NCBI Taxonomy" id="3051825"/>
    <lineage>
        <taxon>Bacteria</taxon>
        <taxon>Pseudomonadati</taxon>
        <taxon>Bacteroidota</taxon>
        <taxon>Cytophagia</taxon>
        <taxon>Cytophagales</taxon>
        <taxon>Splendidivirgaceae</taxon>
        <taxon>Agaribacillus</taxon>
    </lineage>
</organism>